<keyword evidence="3" id="KW-1185">Reference proteome</keyword>
<name>A0AAQ0HEK2_PARVE</name>
<sequence>MPRPRRHATFPPARCFPTSPSAADKSRPLRHGRQAARRPRQDHPVAKLAGQGPIMTGLGRRSLLRNRTVKRQSWRLHDTCAWARLCDGESFNLSFKSLFCAEIPVSDSGQGTAASGRMMVSCGHIAAVRKSGASPALRRGFAGPEAMASGGCSSRPAAVARTLTAAFQVNLPDPGARTRRPVSTPCAGFQANPCNKMIMLKPCPHSGH</sequence>
<feature type="compositionally biased region" description="Basic residues" evidence="1">
    <location>
        <begin position="28"/>
        <end position="38"/>
    </location>
</feature>
<protein>
    <submittedName>
        <fullName evidence="2">Uncharacterized protein</fullName>
    </submittedName>
</protein>
<evidence type="ECO:0000313" key="3">
    <source>
        <dbReference type="Proteomes" id="UP000256794"/>
    </source>
</evidence>
<gene>
    <name evidence="2" type="ORF">ATH84_104832</name>
</gene>
<dbReference type="Proteomes" id="UP000256794">
    <property type="component" value="Unassembled WGS sequence"/>
</dbReference>
<dbReference type="EMBL" id="QUMX01000048">
    <property type="protein sequence ID" value="REG31422.1"/>
    <property type="molecule type" value="Genomic_DNA"/>
</dbReference>
<dbReference type="AlphaFoldDB" id="A0AAQ0HEK2"/>
<evidence type="ECO:0000256" key="1">
    <source>
        <dbReference type="SAM" id="MobiDB-lite"/>
    </source>
</evidence>
<evidence type="ECO:0000313" key="2">
    <source>
        <dbReference type="EMBL" id="REG31422.1"/>
    </source>
</evidence>
<comment type="caution">
    <text evidence="2">The sequence shown here is derived from an EMBL/GenBank/DDBJ whole genome shotgun (WGS) entry which is preliminary data.</text>
</comment>
<proteinExistence type="predicted"/>
<organism evidence="2 3">
    <name type="scientific">Paracoccus versutus</name>
    <name type="common">Thiobacillus versutus</name>
    <dbReference type="NCBI Taxonomy" id="34007"/>
    <lineage>
        <taxon>Bacteria</taxon>
        <taxon>Pseudomonadati</taxon>
        <taxon>Pseudomonadota</taxon>
        <taxon>Alphaproteobacteria</taxon>
        <taxon>Rhodobacterales</taxon>
        <taxon>Paracoccaceae</taxon>
        <taxon>Paracoccus</taxon>
    </lineage>
</organism>
<feature type="region of interest" description="Disordered" evidence="1">
    <location>
        <begin position="1"/>
        <end position="44"/>
    </location>
</feature>
<reference evidence="2 3" key="1">
    <citation type="submission" date="2018-08" db="EMBL/GenBank/DDBJ databases">
        <title>Genomic Encyclopedia of Archaeal and Bacterial Type Strains, Phase II (KMG-II): from individual species to whole genera.</title>
        <authorList>
            <person name="Goeker M."/>
        </authorList>
    </citation>
    <scope>NUCLEOTIDE SEQUENCE [LARGE SCALE GENOMIC DNA]</scope>
    <source>
        <strain evidence="2 3">DSM 582</strain>
    </source>
</reference>
<accession>A0AAQ0HEK2</accession>